<sequence>MDCNEALVKHGYTARIDARSLVDQGLDRLPMVHEGPTVRHMEQQGRRTERGEWNCLVAAHNHIIIDLAIHIHREARARLHQEAVQERRDSNRQQAGWSASELAVAHQVEQACGGRVATVADYDRTLTQLLQGLGPDPLVRQLALLKDPERVFRKQWRNAEGLTLWELEHRTVLAYSHTPEA</sequence>
<accession>A0A2T2WS87</accession>
<name>A0A2T2WS87_9FIRM</name>
<evidence type="ECO:0000313" key="5">
    <source>
        <dbReference type="Proteomes" id="UP000242699"/>
    </source>
</evidence>
<evidence type="ECO:0000259" key="3">
    <source>
        <dbReference type="Pfam" id="PF03389"/>
    </source>
</evidence>
<dbReference type="EMBL" id="PXYT01000060">
    <property type="protein sequence ID" value="PSR25105.1"/>
    <property type="molecule type" value="Genomic_DNA"/>
</dbReference>
<proteinExistence type="inferred from homology"/>
<evidence type="ECO:0000313" key="4">
    <source>
        <dbReference type="EMBL" id="PSR25105.1"/>
    </source>
</evidence>
<gene>
    <name evidence="4" type="ORF">C7B43_17565</name>
</gene>
<keyword evidence="2" id="KW-0184">Conjugation</keyword>
<dbReference type="InterPro" id="IPR005053">
    <property type="entry name" value="MobA_MobL"/>
</dbReference>
<comment type="caution">
    <text evidence="4">The sequence shown here is derived from an EMBL/GenBank/DDBJ whole genome shotgun (WGS) entry which is preliminary data.</text>
</comment>
<dbReference type="Proteomes" id="UP000242699">
    <property type="component" value="Unassembled WGS sequence"/>
</dbReference>
<protein>
    <recommendedName>
        <fullName evidence="3">MobA/MobL protein domain-containing protein</fullName>
    </recommendedName>
</protein>
<organism evidence="4 5">
    <name type="scientific">Sulfobacillus benefaciens</name>
    <dbReference type="NCBI Taxonomy" id="453960"/>
    <lineage>
        <taxon>Bacteria</taxon>
        <taxon>Bacillati</taxon>
        <taxon>Bacillota</taxon>
        <taxon>Clostridia</taxon>
        <taxon>Eubacteriales</taxon>
        <taxon>Clostridiales Family XVII. Incertae Sedis</taxon>
        <taxon>Sulfobacillus</taxon>
    </lineage>
</organism>
<reference evidence="4 5" key="1">
    <citation type="journal article" date="2014" name="BMC Genomics">
        <title>Comparison of environmental and isolate Sulfobacillus genomes reveals diverse carbon, sulfur, nitrogen, and hydrogen metabolisms.</title>
        <authorList>
            <person name="Justice N.B."/>
            <person name="Norman A."/>
            <person name="Brown C.T."/>
            <person name="Singh A."/>
            <person name="Thomas B.C."/>
            <person name="Banfield J.F."/>
        </authorList>
    </citation>
    <scope>NUCLEOTIDE SEQUENCE [LARGE SCALE GENOMIC DNA]</scope>
    <source>
        <strain evidence="4">AMDSBA1</strain>
    </source>
</reference>
<comment type="similarity">
    <text evidence="1">Belongs to the MobA/MobL family.</text>
</comment>
<dbReference type="Pfam" id="PF03389">
    <property type="entry name" value="MobA_MobL"/>
    <property type="match status" value="1"/>
</dbReference>
<evidence type="ECO:0000256" key="1">
    <source>
        <dbReference type="ARBA" id="ARBA00010873"/>
    </source>
</evidence>
<evidence type="ECO:0000256" key="2">
    <source>
        <dbReference type="ARBA" id="ARBA00022971"/>
    </source>
</evidence>
<dbReference type="AlphaFoldDB" id="A0A2T2WS87"/>
<feature type="domain" description="MobA/MobL protein" evidence="3">
    <location>
        <begin position="3"/>
        <end position="43"/>
    </location>
</feature>